<dbReference type="PANTHER" id="PTHR43830">
    <property type="entry name" value="PROTEIN PSP1"/>
    <property type="match status" value="1"/>
</dbReference>
<name>A0AAQ3PWA6_ANAHA</name>
<dbReference type="PANTHER" id="PTHR43830:SF3">
    <property type="entry name" value="PROTEIN PSP1"/>
    <property type="match status" value="1"/>
</dbReference>
<dbReference type="EMBL" id="CP132968">
    <property type="protein sequence ID" value="WMD16534.1"/>
    <property type="molecule type" value="Genomic_DNA"/>
</dbReference>
<protein>
    <submittedName>
        <fullName evidence="3">Stage 0 sporulation family protein</fullName>
    </submittedName>
</protein>
<dbReference type="NCBIfam" id="NF041131">
    <property type="entry name" value="RicT_YaaT_fam"/>
    <property type="match status" value="1"/>
</dbReference>
<dbReference type="PROSITE" id="PS51411">
    <property type="entry name" value="PSP1_C"/>
    <property type="match status" value="1"/>
</dbReference>
<evidence type="ECO:0000256" key="1">
    <source>
        <dbReference type="SAM" id="MobiDB-lite"/>
    </source>
</evidence>
<feature type="region of interest" description="Disordered" evidence="1">
    <location>
        <begin position="275"/>
        <end position="300"/>
    </location>
</feature>
<dbReference type="AlphaFoldDB" id="A0AAQ3PWA6"/>
<dbReference type="InterPro" id="IPR047767">
    <property type="entry name" value="PSP1-like"/>
</dbReference>
<reference evidence="3" key="1">
    <citation type="submission" date="2023-08" db="EMBL/GenBank/DDBJ databases">
        <title>Complete Genome Sequences of butyrate producing Anaerostipes hadrus strains BA1 and GIF7 isolated from the terminal ileum of a healthy lean male.</title>
        <authorList>
            <person name="Low A."/>
            <person name="Sheludchenko M."/>
            <person name="Cheng H.E."/>
            <person name="Koh X.Q."/>
            <person name="Lee J."/>
        </authorList>
    </citation>
    <scope>NUCLEOTIDE SEQUENCE</scope>
    <source>
        <strain evidence="3">BA1</strain>
    </source>
</reference>
<sequence length="300" mass="34247">MVEVIGVRFRTAGKIYFFNPKEFQVKSGDHVIVETTRGIEFGSVVSERRQVKEKCIGDELKPVLRIATKEDEERAAKNREKEKEAYKICLDKIKEHELDMKLVSTEYTFDNNKVLFYFTADGRVDFRELVKDLAAVFRTRIELRQIGVRDEAKMLGGMGICGRKLCCNTFLSEFAPVSIKMAKEQNLSLNPTKISGVCGRLMCCLKNEQETYEYLNSKLPNVGEKLKTKDGVVGEVQRVDVLRQKVKLIVEDENGDKEIQEYKIDDLLMRKKKPQGCQGCSKGCNNKNQGCNKGHGKRKN</sequence>
<feature type="domain" description="PSP1 C-terminal" evidence="2">
    <location>
        <begin position="61"/>
        <end position="146"/>
    </location>
</feature>
<evidence type="ECO:0000313" key="3">
    <source>
        <dbReference type="EMBL" id="WMD16534.1"/>
    </source>
</evidence>
<dbReference type="RefSeq" id="WP_173782786.1">
    <property type="nucleotide sequence ID" value="NZ_CP132968.1"/>
</dbReference>
<organism evidence="3 4">
    <name type="scientific">Anaerostipes hadrus</name>
    <dbReference type="NCBI Taxonomy" id="649756"/>
    <lineage>
        <taxon>Bacteria</taxon>
        <taxon>Bacillati</taxon>
        <taxon>Bacillota</taxon>
        <taxon>Clostridia</taxon>
        <taxon>Lachnospirales</taxon>
        <taxon>Lachnospiraceae</taxon>
        <taxon>Anaerostipes</taxon>
    </lineage>
</organism>
<dbReference type="GeneID" id="92739765"/>
<dbReference type="InterPro" id="IPR007557">
    <property type="entry name" value="PSP1_C"/>
</dbReference>
<accession>A0AAQ3PWA6</accession>
<dbReference type="Proteomes" id="UP001243496">
    <property type="component" value="Chromosome"/>
</dbReference>
<proteinExistence type="predicted"/>
<evidence type="ECO:0000313" key="4">
    <source>
        <dbReference type="Proteomes" id="UP001243496"/>
    </source>
</evidence>
<evidence type="ECO:0000259" key="2">
    <source>
        <dbReference type="PROSITE" id="PS51411"/>
    </source>
</evidence>
<feature type="compositionally biased region" description="Low complexity" evidence="1">
    <location>
        <begin position="279"/>
        <end position="292"/>
    </location>
</feature>
<gene>
    <name evidence="3" type="ORF">RBI15_00110</name>
</gene>
<dbReference type="Pfam" id="PF04468">
    <property type="entry name" value="PSP1"/>
    <property type="match status" value="1"/>
</dbReference>
<dbReference type="GO" id="GO:0005737">
    <property type="term" value="C:cytoplasm"/>
    <property type="evidence" value="ECO:0007669"/>
    <property type="project" value="TreeGrafter"/>
</dbReference>